<dbReference type="PROSITE" id="PS50830">
    <property type="entry name" value="TNASE_3"/>
    <property type="match status" value="1"/>
</dbReference>
<accession>A0A2V2VV60</accession>
<name>A0A2V2VV60_TRYCR</name>
<organism evidence="7 8">
    <name type="scientific">Trypanosoma cruzi</name>
    <dbReference type="NCBI Taxonomy" id="5693"/>
    <lineage>
        <taxon>Eukaryota</taxon>
        <taxon>Discoba</taxon>
        <taxon>Euglenozoa</taxon>
        <taxon>Kinetoplastea</taxon>
        <taxon>Metakinetoplastina</taxon>
        <taxon>Trypanosomatida</taxon>
        <taxon>Trypanosomatidae</taxon>
        <taxon>Trypanosoma</taxon>
        <taxon>Schizotrypanum</taxon>
    </lineage>
</organism>
<reference evidence="7 8" key="1">
    <citation type="journal article" date="2018" name="Microb. Genom.">
        <title>Expanding an expanded genome: long-read sequencing of Trypanosoma cruzi.</title>
        <authorList>
            <person name="Berna L."/>
            <person name="Rodriguez M."/>
            <person name="Chiribao M.L."/>
            <person name="Parodi-Talice A."/>
            <person name="Pita S."/>
            <person name="Rijo G."/>
            <person name="Alvarez-Valin F."/>
            <person name="Robello C."/>
        </authorList>
    </citation>
    <scope>NUCLEOTIDE SEQUENCE [LARGE SCALE GENOMIC DNA]</scope>
    <source>
        <strain evidence="7 8">Dm28c</strain>
    </source>
</reference>
<keyword evidence="5" id="KW-1133">Transmembrane helix</keyword>
<dbReference type="VEuPathDB" id="TriTrypDB:C3747_4g746"/>
<evidence type="ECO:0000256" key="1">
    <source>
        <dbReference type="ARBA" id="ARBA00022722"/>
    </source>
</evidence>
<dbReference type="Proteomes" id="UP000246121">
    <property type="component" value="Unassembled WGS sequence"/>
</dbReference>
<keyword evidence="2" id="KW-0255">Endonuclease</keyword>
<dbReference type="AlphaFoldDB" id="A0A2V2VV60"/>
<feature type="region of interest" description="Disordered" evidence="4">
    <location>
        <begin position="205"/>
        <end position="226"/>
    </location>
</feature>
<keyword evidence="3" id="KW-0378">Hydrolase</keyword>
<feature type="domain" description="TNase-like" evidence="6">
    <location>
        <begin position="63"/>
        <end position="187"/>
    </location>
</feature>
<dbReference type="VEuPathDB" id="TriTrypDB:TcG_03913"/>
<dbReference type="Gene3D" id="2.40.50.90">
    <property type="match status" value="1"/>
</dbReference>
<protein>
    <recommendedName>
        <fullName evidence="6">TNase-like domain-containing protein</fullName>
    </recommendedName>
</protein>
<dbReference type="VEuPathDB" id="TriTrypDB:C4B63_8g529"/>
<dbReference type="VEuPathDB" id="TriTrypDB:TcCLB.507517.120"/>
<dbReference type="VEuPathDB" id="TriTrypDB:TcCLB.503579.140"/>
<dbReference type="GO" id="GO:0004519">
    <property type="term" value="F:endonuclease activity"/>
    <property type="evidence" value="ECO:0007669"/>
    <property type="project" value="UniProtKB-KW"/>
</dbReference>
<evidence type="ECO:0000256" key="2">
    <source>
        <dbReference type="ARBA" id="ARBA00022759"/>
    </source>
</evidence>
<dbReference type="PANTHER" id="PTHR12302:SF3">
    <property type="entry name" value="SERINE_THREONINE-PROTEIN KINASE 31"/>
    <property type="match status" value="1"/>
</dbReference>
<keyword evidence="5" id="KW-0472">Membrane</keyword>
<dbReference type="Pfam" id="PF00565">
    <property type="entry name" value="SNase"/>
    <property type="match status" value="1"/>
</dbReference>
<dbReference type="SMART" id="SM00318">
    <property type="entry name" value="SNc"/>
    <property type="match status" value="1"/>
</dbReference>
<dbReference type="EMBL" id="PRFA01000008">
    <property type="protein sequence ID" value="PWU99696.1"/>
    <property type="molecule type" value="Genomic_DNA"/>
</dbReference>
<dbReference type="VEuPathDB" id="TriTrypDB:TcBrA4_0107120"/>
<dbReference type="InterPro" id="IPR035437">
    <property type="entry name" value="SNase_OB-fold_sf"/>
</dbReference>
<evidence type="ECO:0000259" key="6">
    <source>
        <dbReference type="PROSITE" id="PS50830"/>
    </source>
</evidence>
<dbReference type="VEuPathDB" id="TriTrypDB:TcCL_NonESM00781"/>
<evidence type="ECO:0000256" key="3">
    <source>
        <dbReference type="ARBA" id="ARBA00022801"/>
    </source>
</evidence>
<dbReference type="VEuPathDB" id="TriTrypDB:BCY84_13363"/>
<keyword evidence="5" id="KW-0812">Transmembrane</keyword>
<dbReference type="GO" id="GO:0016787">
    <property type="term" value="F:hydrolase activity"/>
    <property type="evidence" value="ECO:0007669"/>
    <property type="project" value="UniProtKB-KW"/>
</dbReference>
<dbReference type="InterPro" id="IPR016071">
    <property type="entry name" value="Staphylococal_nuclease_OB-fold"/>
</dbReference>
<dbReference type="PANTHER" id="PTHR12302">
    <property type="entry name" value="EBNA2 BINDING PROTEIN P100"/>
    <property type="match status" value="1"/>
</dbReference>
<proteinExistence type="predicted"/>
<evidence type="ECO:0000313" key="8">
    <source>
        <dbReference type="Proteomes" id="UP000246121"/>
    </source>
</evidence>
<evidence type="ECO:0000256" key="5">
    <source>
        <dbReference type="SAM" id="Phobius"/>
    </source>
</evidence>
<feature type="transmembrane region" description="Helical" evidence="5">
    <location>
        <begin position="26"/>
        <end position="44"/>
    </location>
</feature>
<evidence type="ECO:0000256" key="4">
    <source>
        <dbReference type="SAM" id="MobiDB-lite"/>
    </source>
</evidence>
<dbReference type="SUPFAM" id="SSF50199">
    <property type="entry name" value="Staphylococcal nuclease"/>
    <property type="match status" value="1"/>
</dbReference>
<evidence type="ECO:0000313" key="7">
    <source>
        <dbReference type="EMBL" id="PWU99696.1"/>
    </source>
</evidence>
<dbReference type="VEuPathDB" id="TriTrypDB:TCSYLVIO_002368"/>
<dbReference type="VEuPathDB" id="TriTrypDB:ECC02_004605"/>
<gene>
    <name evidence="7" type="ORF">C4B63_8g529</name>
</gene>
<sequence length="226" mass="25704">MNPGELADAMASPAPRRNYGYHISKWSYMMTSLVLLAAVLISWLQQEERSLIGRTLFVKPKFVLDGSSFYATTEDGKPVRLRLRLLEAPELDQPHGRRSRLHLSQLLLNRPAPDVLCRVTGVDDVGGLIADVFIPGNGSDPRSLKNVQEEMVRQGWAWAMEGGFAPNQKLRAIMNEAREAKRGLWEDERAEILYMDRLMRRRKLGLPSQAARQRQQHGGRSSPRFR</sequence>
<comment type="caution">
    <text evidence="7">The sequence shown here is derived from an EMBL/GenBank/DDBJ whole genome shotgun (WGS) entry which is preliminary data.</text>
</comment>
<keyword evidence="1" id="KW-0540">Nuclease</keyword>